<dbReference type="AlphaFoldDB" id="A0A1P8JTY0"/>
<dbReference type="InterPro" id="IPR013024">
    <property type="entry name" value="GGCT-like"/>
</dbReference>
<sequence>MPQTPDSLARSARHVFVYGTLRRGGANDINRLAPAPAFVGTAQIEGVMHHLGAYPGVRLQAGGTVQGEVYAIAPEVERLLDEIEMILPEPTGEYLKRELAVQVGPRQLACLVYEISPAHADGKPVIASGDWIANKDG</sequence>
<dbReference type="Proteomes" id="UP000186609">
    <property type="component" value="Chromosome"/>
</dbReference>
<dbReference type="Gene3D" id="3.10.490.10">
    <property type="entry name" value="Gamma-glutamyl cyclotransferase-like"/>
    <property type="match status" value="1"/>
</dbReference>
<dbReference type="CDD" id="cd06661">
    <property type="entry name" value="GGCT_like"/>
    <property type="match status" value="1"/>
</dbReference>
<dbReference type="RefSeq" id="WP_076198525.1">
    <property type="nucleotide sequence ID" value="NZ_CP019236.1"/>
</dbReference>
<feature type="domain" description="Gamma-glutamylcyclotransferase AIG2-like" evidence="1">
    <location>
        <begin position="15"/>
        <end position="132"/>
    </location>
</feature>
<dbReference type="KEGG" id="rhy:RD110_08465"/>
<organism evidence="2 3">
    <name type="scientific">Rhodoferax koreensis</name>
    <dbReference type="NCBI Taxonomy" id="1842727"/>
    <lineage>
        <taxon>Bacteria</taxon>
        <taxon>Pseudomonadati</taxon>
        <taxon>Pseudomonadota</taxon>
        <taxon>Betaproteobacteria</taxon>
        <taxon>Burkholderiales</taxon>
        <taxon>Comamonadaceae</taxon>
        <taxon>Rhodoferax</taxon>
    </lineage>
</organism>
<evidence type="ECO:0000313" key="2">
    <source>
        <dbReference type="EMBL" id="APW37226.1"/>
    </source>
</evidence>
<evidence type="ECO:0000259" key="1">
    <source>
        <dbReference type="Pfam" id="PF06094"/>
    </source>
</evidence>
<dbReference type="GO" id="GO:0016740">
    <property type="term" value="F:transferase activity"/>
    <property type="evidence" value="ECO:0007669"/>
    <property type="project" value="UniProtKB-KW"/>
</dbReference>
<dbReference type="OrthoDB" id="8538589at2"/>
<dbReference type="SUPFAM" id="SSF110857">
    <property type="entry name" value="Gamma-glutamyl cyclotransferase-like"/>
    <property type="match status" value="1"/>
</dbReference>
<protein>
    <submittedName>
        <fullName evidence="2">Gamma-glutamylcyclotransferase</fullName>
    </submittedName>
</protein>
<dbReference type="EMBL" id="CP019236">
    <property type="protein sequence ID" value="APW37226.1"/>
    <property type="molecule type" value="Genomic_DNA"/>
</dbReference>
<evidence type="ECO:0000313" key="3">
    <source>
        <dbReference type="Proteomes" id="UP000186609"/>
    </source>
</evidence>
<gene>
    <name evidence="2" type="ORF">RD110_08465</name>
</gene>
<dbReference type="Pfam" id="PF06094">
    <property type="entry name" value="GGACT"/>
    <property type="match status" value="1"/>
</dbReference>
<reference evidence="2 3" key="1">
    <citation type="submission" date="2017-01" db="EMBL/GenBank/DDBJ databases">
        <authorList>
            <person name="Mah S.A."/>
            <person name="Swanson W.J."/>
            <person name="Moy G.W."/>
            <person name="Vacquier V.D."/>
        </authorList>
    </citation>
    <scope>NUCLEOTIDE SEQUENCE [LARGE SCALE GENOMIC DNA]</scope>
    <source>
        <strain evidence="2 3">DCY110</strain>
    </source>
</reference>
<dbReference type="STRING" id="1842727.RD110_08465"/>
<proteinExistence type="predicted"/>
<accession>A0A1P8JTY0</accession>
<name>A0A1P8JTY0_9BURK</name>
<dbReference type="InterPro" id="IPR009288">
    <property type="entry name" value="AIG2-like_dom"/>
</dbReference>
<keyword evidence="3" id="KW-1185">Reference proteome</keyword>
<keyword evidence="2" id="KW-0808">Transferase</keyword>
<dbReference type="InterPro" id="IPR036568">
    <property type="entry name" value="GGCT-like_sf"/>
</dbReference>